<dbReference type="OrthoDB" id="10039566at2759"/>
<dbReference type="PANTHER" id="PTHR35895">
    <property type="entry name" value="CHROMOSOME 16, WHOLE GENOME SHOTGUN SEQUENCE"/>
    <property type="match status" value="1"/>
</dbReference>
<evidence type="ECO:0000313" key="3">
    <source>
        <dbReference type="Proteomes" id="UP000007322"/>
    </source>
</evidence>
<keyword evidence="1" id="KW-1133">Transmembrane helix</keyword>
<dbReference type="STRING" id="573729.G2Q481"/>
<organism evidence="2 3">
    <name type="scientific">Thermothelomyces thermophilus (strain ATCC 42464 / BCRC 31852 / DSM 1799)</name>
    <name type="common">Sporotrichum thermophile</name>
    <dbReference type="NCBI Taxonomy" id="573729"/>
    <lineage>
        <taxon>Eukaryota</taxon>
        <taxon>Fungi</taxon>
        <taxon>Dikarya</taxon>
        <taxon>Ascomycota</taxon>
        <taxon>Pezizomycotina</taxon>
        <taxon>Sordariomycetes</taxon>
        <taxon>Sordariomycetidae</taxon>
        <taxon>Sordariales</taxon>
        <taxon>Chaetomiaceae</taxon>
        <taxon>Thermothelomyces</taxon>
    </lineage>
</organism>
<dbReference type="AlphaFoldDB" id="G2Q481"/>
<evidence type="ECO:0000313" key="2">
    <source>
        <dbReference type="EMBL" id="AEO54476.1"/>
    </source>
</evidence>
<dbReference type="GO" id="GO:0000329">
    <property type="term" value="C:fungal-type vacuole membrane"/>
    <property type="evidence" value="ECO:0007669"/>
    <property type="project" value="InterPro"/>
</dbReference>
<dbReference type="InParanoid" id="G2Q481"/>
<reference evidence="2 3" key="1">
    <citation type="journal article" date="2011" name="Nat. Biotechnol.">
        <title>Comparative genomic analysis of the thermophilic biomass-degrading fungi Myceliophthora thermophila and Thielavia terrestris.</title>
        <authorList>
            <person name="Berka R.M."/>
            <person name="Grigoriev I.V."/>
            <person name="Otillar R."/>
            <person name="Salamov A."/>
            <person name="Grimwood J."/>
            <person name="Reid I."/>
            <person name="Ishmael N."/>
            <person name="John T."/>
            <person name="Darmond C."/>
            <person name="Moisan M.-C."/>
            <person name="Henrissat B."/>
            <person name="Coutinho P.M."/>
            <person name="Lombard V."/>
            <person name="Natvig D.O."/>
            <person name="Lindquist E."/>
            <person name="Schmutz J."/>
            <person name="Lucas S."/>
            <person name="Harris P."/>
            <person name="Powlowski J."/>
            <person name="Bellemare A."/>
            <person name="Taylor D."/>
            <person name="Butler G."/>
            <person name="de Vries R.P."/>
            <person name="Allijn I.E."/>
            <person name="van den Brink J."/>
            <person name="Ushinsky S."/>
            <person name="Storms R."/>
            <person name="Powell A.J."/>
            <person name="Paulsen I.T."/>
            <person name="Elbourne L.D.H."/>
            <person name="Baker S.E."/>
            <person name="Magnuson J."/>
            <person name="LaBoissiere S."/>
            <person name="Clutterbuck A.J."/>
            <person name="Martinez D."/>
            <person name="Wogulis M."/>
            <person name="de Leon A.L."/>
            <person name="Rey M.W."/>
            <person name="Tsang A."/>
        </authorList>
    </citation>
    <scope>NUCLEOTIDE SEQUENCE [LARGE SCALE GENOMIC DNA]</scope>
    <source>
        <strain evidence="3">ATCC 42464 / BCRC 31852 / DSM 1799</strain>
    </source>
</reference>
<name>G2Q481_THET4</name>
<gene>
    <name evidence="2" type="ORF">MYCTH_2297089</name>
</gene>
<dbReference type="GeneID" id="11505763"/>
<proteinExistence type="predicted"/>
<sequence>MGDVDKAAVAQAENVSDKPRKRGCLGHLARFWWAYLIVLVVIVVIVVPVVLLVGVPKIAQNKLDDAELILDGIVVTNTQGQNFSMSINSTIKSDGSVHAKIDGFQGVMYLEDHEPHTPFAKIDFPETTSDALQTVNVTQFVPIENLEALTRFNTWLLVNDSLRVTVEGDTHVHVRGISRSYAVTFKKTITIPGLRGLNGTVVKPTWVSLKPDEKGNNFRATTVIPNRSPVSFELGNVTFHNYLLGREVGTVFIDNLTLRPGTNEYPLRATIDNGAVIDALGQKPYCEQNGVLPFQIRGKTVVNHGQSLPYFADALAAYNQTVSIPIGEAVKSSLGVTVPCGGLGGGNN</sequence>
<keyword evidence="1" id="KW-0812">Transmembrane</keyword>
<dbReference type="KEGG" id="mtm:MYCTH_2297089"/>
<keyword evidence="3" id="KW-1185">Reference proteome</keyword>
<keyword evidence="1" id="KW-0472">Membrane</keyword>
<accession>G2Q481</accession>
<dbReference type="InterPro" id="IPR046368">
    <property type="entry name" value="Tag1"/>
</dbReference>
<dbReference type="eggNOG" id="ENOG502S22Q">
    <property type="taxonomic scope" value="Eukaryota"/>
</dbReference>
<feature type="transmembrane region" description="Helical" evidence="1">
    <location>
        <begin position="32"/>
        <end position="53"/>
    </location>
</feature>
<protein>
    <submittedName>
        <fullName evidence="2">Uncharacterized protein</fullName>
    </submittedName>
</protein>
<evidence type="ECO:0000256" key="1">
    <source>
        <dbReference type="SAM" id="Phobius"/>
    </source>
</evidence>
<dbReference type="EMBL" id="CP003002">
    <property type="protein sequence ID" value="AEO54476.1"/>
    <property type="molecule type" value="Genomic_DNA"/>
</dbReference>
<dbReference type="VEuPathDB" id="FungiDB:MYCTH_2297089"/>
<dbReference type="RefSeq" id="XP_003659721.1">
    <property type="nucleotide sequence ID" value="XM_003659673.1"/>
</dbReference>
<dbReference type="OMA" id="AYPKIAQ"/>
<dbReference type="HOGENOM" id="CLU_035244_1_1_1"/>
<dbReference type="InterPro" id="IPR022185">
    <property type="entry name" value="DUF3712"/>
</dbReference>
<dbReference type="PANTHER" id="PTHR35895:SF1">
    <property type="entry name" value="LIPID-BINDING SERUM GLYCOPROTEIN C-TERMINAL DOMAIN-CONTAINING PROTEIN"/>
    <property type="match status" value="1"/>
</dbReference>
<dbReference type="Proteomes" id="UP000007322">
    <property type="component" value="Chromosome 1"/>
</dbReference>
<dbReference type="Pfam" id="PF12505">
    <property type="entry name" value="DUF3712"/>
    <property type="match status" value="1"/>
</dbReference>